<dbReference type="RefSeq" id="WP_213409600.1">
    <property type="nucleotide sequence ID" value="NZ_CP074441.1"/>
</dbReference>
<evidence type="ECO:0000313" key="2">
    <source>
        <dbReference type="Proteomes" id="UP001526225"/>
    </source>
</evidence>
<evidence type="ECO:0000313" key="1">
    <source>
        <dbReference type="EMBL" id="MCW0953178.1"/>
    </source>
</evidence>
<comment type="caution">
    <text evidence="1">The sequence shown here is derived from an EMBL/GenBank/DDBJ whole genome shotgun (WGS) entry which is preliminary data.</text>
</comment>
<dbReference type="CDD" id="cd19958">
    <property type="entry name" value="pyocin_knob"/>
    <property type="match status" value="1"/>
</dbReference>
<gene>
    <name evidence="1" type="ORF">OIT44_03705</name>
</gene>
<accession>A0ABT3E433</accession>
<sequence>MSDSYSQWKMTARFAAATQQAAATGDKVEWVHVIASDDTFTHEELDGLDDTVLKTIKEKQVTTISRVAITGSTVTITGVFTNTQNAADYQINTLLLVARYNDQEFLAGISIANSKDTAFRMPSESATEITEFTTRPQITLTTTGAISTSVDPVASATNERVDDVVNDLEEKIAEINKDKQSIWERLSNFVNKTESATISGVMTFASTIIGNISGNSGTTNKLKTPRKVNGIPFDGTKDIKINAPTERIKLQAGTNLNNIREEGLYHVVDNNRAMTIVNNPYSGDTPSFYLTVFEAEGYVRQETWHYFQINWRFARTFSNSEEKWREWEIVKN</sequence>
<name>A0ABT3E433_9LACO</name>
<dbReference type="EMBL" id="JAOZFE010000003">
    <property type="protein sequence ID" value="MCW0953178.1"/>
    <property type="molecule type" value="Genomic_DNA"/>
</dbReference>
<organism evidence="1 2">
    <name type="scientific">Weissella ceti</name>
    <dbReference type="NCBI Taxonomy" id="759620"/>
    <lineage>
        <taxon>Bacteria</taxon>
        <taxon>Bacillati</taxon>
        <taxon>Bacillota</taxon>
        <taxon>Bacilli</taxon>
        <taxon>Lactobacillales</taxon>
        <taxon>Lactobacillaceae</taxon>
        <taxon>Weissella</taxon>
    </lineage>
</organism>
<dbReference type="Proteomes" id="UP001526225">
    <property type="component" value="Unassembled WGS sequence"/>
</dbReference>
<keyword evidence="2" id="KW-1185">Reference proteome</keyword>
<proteinExistence type="predicted"/>
<reference evidence="1 2" key="1">
    <citation type="submission" date="2022-10" db="EMBL/GenBank/DDBJ databases">
        <title>Weissella fermenti sp. nov., isolated from fermented cabbage.</title>
        <authorList>
            <person name="Lee J.K."/>
            <person name="Baek J.H."/>
            <person name="Choi D.G."/>
            <person name="Kim J.M."/>
            <person name="Jeon C.O."/>
        </authorList>
    </citation>
    <scope>NUCLEOTIDE SEQUENCE [LARGE SCALE GENOMIC DNA]</scope>
    <source>
        <strain evidence="1 2">KACC 18534</strain>
    </source>
</reference>
<protein>
    <submittedName>
        <fullName evidence="1">Pyocin knob domain-containing protein</fullName>
    </submittedName>
</protein>